<evidence type="ECO:0000313" key="4">
    <source>
        <dbReference type="Proteomes" id="UP000195152"/>
    </source>
</evidence>
<dbReference type="InterPro" id="IPR001387">
    <property type="entry name" value="Cro/C1-type_HTH"/>
</dbReference>
<dbReference type="PANTHER" id="PTHR46558">
    <property type="entry name" value="TRACRIPTIONAL REGULATORY PROTEIN-RELATED-RELATED"/>
    <property type="match status" value="1"/>
</dbReference>
<dbReference type="PROSITE" id="PS50943">
    <property type="entry name" value="HTH_CROC1"/>
    <property type="match status" value="1"/>
</dbReference>
<dbReference type="SMART" id="SM00530">
    <property type="entry name" value="HTH_XRE"/>
    <property type="match status" value="1"/>
</dbReference>
<dbReference type="EMBL" id="NFCF01000036">
    <property type="protein sequence ID" value="OTW54573.1"/>
    <property type="molecule type" value="Genomic_DNA"/>
</dbReference>
<evidence type="ECO:0000313" key="3">
    <source>
        <dbReference type="EMBL" id="OTW54573.1"/>
    </source>
</evidence>
<gene>
    <name evidence="3" type="ORF">BK699_03215</name>
</gene>
<dbReference type="AlphaFoldDB" id="A0A242WDW2"/>
<proteinExistence type="predicted"/>
<dbReference type="PANTHER" id="PTHR46558:SF11">
    <property type="entry name" value="HTH-TYPE TRANSCRIPTIONAL REGULATOR XRE"/>
    <property type="match status" value="1"/>
</dbReference>
<name>A0A242WDW2_BACTU</name>
<dbReference type="Gene3D" id="1.10.260.40">
    <property type="entry name" value="lambda repressor-like DNA-binding domains"/>
    <property type="match status" value="1"/>
</dbReference>
<comment type="caution">
    <text evidence="3">The sequence shown here is derived from an EMBL/GenBank/DDBJ whole genome shotgun (WGS) entry which is preliminary data.</text>
</comment>
<reference evidence="3 4" key="1">
    <citation type="submission" date="2016-10" db="EMBL/GenBank/DDBJ databases">
        <title>Comparative genomics of Bacillus thuringiensis reveals a path to pathogens against multiple invertebrate hosts.</title>
        <authorList>
            <person name="Zheng J."/>
            <person name="Gao Q."/>
            <person name="Liu H."/>
            <person name="Peng D."/>
            <person name="Ruan L."/>
            <person name="Sun M."/>
        </authorList>
    </citation>
    <scope>NUCLEOTIDE SEQUENCE [LARGE SCALE GENOMIC DNA]</scope>
    <source>
        <strain evidence="3">BGSC 4AC1</strain>
    </source>
</reference>
<dbReference type="Pfam" id="PF01381">
    <property type="entry name" value="HTH_3"/>
    <property type="match status" value="1"/>
</dbReference>
<evidence type="ECO:0000259" key="2">
    <source>
        <dbReference type="PROSITE" id="PS50943"/>
    </source>
</evidence>
<organism evidence="3 4">
    <name type="scientific">Bacillus thuringiensis serovar mexicanensis</name>
    <dbReference type="NCBI Taxonomy" id="180868"/>
    <lineage>
        <taxon>Bacteria</taxon>
        <taxon>Bacillati</taxon>
        <taxon>Bacillota</taxon>
        <taxon>Bacilli</taxon>
        <taxon>Bacillales</taxon>
        <taxon>Bacillaceae</taxon>
        <taxon>Bacillus</taxon>
        <taxon>Bacillus cereus group</taxon>
    </lineage>
</organism>
<accession>A0A242WDW2</accession>
<dbReference type="InterPro" id="IPR010982">
    <property type="entry name" value="Lambda_DNA-bd_dom_sf"/>
</dbReference>
<sequence length="114" mass="13035">MIIFGQTLKQLRKSRDLTQAELAEALNLSQSQIKNWETGRFQPDIETLASIASFFNVSLDVLVGFSNNFIDEPIQQVISEARSTYGALDDAQKERFCNQVLLFIRMIKDNQDTF</sequence>
<dbReference type="RefSeq" id="WP_000583189.1">
    <property type="nucleotide sequence ID" value="NZ_NFCF01000036.1"/>
</dbReference>
<dbReference type="SUPFAM" id="SSF47413">
    <property type="entry name" value="lambda repressor-like DNA-binding domains"/>
    <property type="match status" value="1"/>
</dbReference>
<protein>
    <submittedName>
        <fullName evidence="3">Transcriptional regulator</fullName>
    </submittedName>
</protein>
<dbReference type="Proteomes" id="UP000195152">
    <property type="component" value="Unassembled WGS sequence"/>
</dbReference>
<keyword evidence="1" id="KW-0238">DNA-binding</keyword>
<feature type="domain" description="HTH cro/C1-type" evidence="2">
    <location>
        <begin position="8"/>
        <end position="62"/>
    </location>
</feature>
<dbReference type="CDD" id="cd00093">
    <property type="entry name" value="HTH_XRE"/>
    <property type="match status" value="1"/>
</dbReference>
<evidence type="ECO:0000256" key="1">
    <source>
        <dbReference type="ARBA" id="ARBA00023125"/>
    </source>
</evidence>
<dbReference type="GO" id="GO:0003677">
    <property type="term" value="F:DNA binding"/>
    <property type="evidence" value="ECO:0007669"/>
    <property type="project" value="UniProtKB-KW"/>
</dbReference>